<evidence type="ECO:0000313" key="2">
    <source>
        <dbReference type="Proteomes" id="UP000255236"/>
    </source>
</evidence>
<organism evidence="1 2">
    <name type="scientific">Streptococcus milleri</name>
    <dbReference type="NCBI Taxonomy" id="33040"/>
    <lineage>
        <taxon>Bacteria</taxon>
        <taxon>Bacillati</taxon>
        <taxon>Bacillota</taxon>
        <taxon>Bacilli</taxon>
        <taxon>Lactobacillales</taxon>
        <taxon>Streptococcaceae</taxon>
        <taxon>Streptococcus</taxon>
    </lineage>
</organism>
<gene>
    <name evidence="1" type="ORF">NCTC11063_00205</name>
</gene>
<reference evidence="1" key="1">
    <citation type="submission" date="2018-06" db="EMBL/GenBank/DDBJ databases">
        <authorList>
            <consortium name="Pathogen Informatics"/>
            <person name="Doyle S."/>
        </authorList>
    </citation>
    <scope>NUCLEOTIDE SEQUENCE [LARGE SCALE GENOMIC DNA]</scope>
    <source>
        <strain evidence="1">NCTC11063</strain>
    </source>
</reference>
<accession>A0A380L2N8</accession>
<dbReference type="Proteomes" id="UP000255236">
    <property type="component" value="Unassembled WGS sequence"/>
</dbReference>
<keyword evidence="2" id="KW-1185">Reference proteome</keyword>
<sequence>MKTEWKKLFLGIIVGVILFTLIGDLPPIKW</sequence>
<evidence type="ECO:0000313" key="1">
    <source>
        <dbReference type="EMBL" id="SUN79459.1"/>
    </source>
</evidence>
<proteinExistence type="predicted"/>
<dbReference type="AlphaFoldDB" id="A0A380L2N8"/>
<dbReference type="EMBL" id="UHFT01000001">
    <property type="protein sequence ID" value="SUN79459.1"/>
    <property type="molecule type" value="Genomic_DNA"/>
</dbReference>
<protein>
    <submittedName>
        <fullName evidence="1">Uncharacterized protein</fullName>
    </submittedName>
</protein>
<name>A0A380L2N8_9STRE</name>
<comment type="caution">
    <text evidence="1">The sequence shown here is derived from an EMBL/GenBank/DDBJ whole genome shotgun (WGS) entry which is preliminary data.</text>
</comment>